<name>A0ABQ9ZEE9_9CRUS</name>
<evidence type="ECO:0000313" key="2">
    <source>
        <dbReference type="EMBL" id="KAK4011194.1"/>
    </source>
</evidence>
<reference evidence="2 3" key="1">
    <citation type="journal article" date="2023" name="Nucleic Acids Res.">
        <title>The hologenome of Daphnia magna reveals possible DNA methylation and microbiome-mediated evolution of the host genome.</title>
        <authorList>
            <person name="Chaturvedi A."/>
            <person name="Li X."/>
            <person name="Dhandapani V."/>
            <person name="Marshall H."/>
            <person name="Kissane S."/>
            <person name="Cuenca-Cambronero M."/>
            <person name="Asole G."/>
            <person name="Calvet F."/>
            <person name="Ruiz-Romero M."/>
            <person name="Marangio P."/>
            <person name="Guigo R."/>
            <person name="Rago D."/>
            <person name="Mirbahai L."/>
            <person name="Eastwood N."/>
            <person name="Colbourne J.K."/>
            <person name="Zhou J."/>
            <person name="Mallon E."/>
            <person name="Orsini L."/>
        </authorList>
    </citation>
    <scope>NUCLEOTIDE SEQUENCE [LARGE SCALE GENOMIC DNA]</scope>
    <source>
        <strain evidence="2">LRV0_1</strain>
    </source>
</reference>
<protein>
    <submittedName>
        <fullName evidence="2">Uncharacterized protein</fullName>
    </submittedName>
</protein>
<keyword evidence="1" id="KW-0472">Membrane</keyword>
<sequence>MLALLINNFYILGYRGGCLFFVEDTVHVGGDLVDGDLVIPRHLGYDLVWQPYLSILPISFGCSRRGEGLKKVKKSLLDLFTWNLATKSLLMKELNLMLVESDHNYSVFVFVGLAIAVFFSIVGLLSRCNNRKAYVGIFYVDLVELKVQRVQALKDLTSAPILCSKYEELKMQRILALKESNQLNKYHQHKYMSDNVNAIEEYISSLVPRLLTLAKDGLTMDVRRLALRYLSELRKAQTVVLLSKYCYLKEMLLKFYQWIHKDPL</sequence>
<comment type="caution">
    <text evidence="2">The sequence shown here is derived from an EMBL/GenBank/DDBJ whole genome shotgun (WGS) entry which is preliminary data.</text>
</comment>
<evidence type="ECO:0000256" key="1">
    <source>
        <dbReference type="SAM" id="Phobius"/>
    </source>
</evidence>
<proteinExistence type="predicted"/>
<keyword evidence="1" id="KW-0812">Transmembrane</keyword>
<dbReference type="Proteomes" id="UP001234178">
    <property type="component" value="Unassembled WGS sequence"/>
</dbReference>
<keyword evidence="1" id="KW-1133">Transmembrane helix</keyword>
<gene>
    <name evidence="2" type="ORF">OUZ56_020307</name>
</gene>
<keyword evidence="3" id="KW-1185">Reference proteome</keyword>
<evidence type="ECO:0000313" key="3">
    <source>
        <dbReference type="Proteomes" id="UP001234178"/>
    </source>
</evidence>
<dbReference type="EMBL" id="JAOYFB010000003">
    <property type="protein sequence ID" value="KAK4011194.1"/>
    <property type="molecule type" value="Genomic_DNA"/>
</dbReference>
<organism evidence="2 3">
    <name type="scientific">Daphnia magna</name>
    <dbReference type="NCBI Taxonomy" id="35525"/>
    <lineage>
        <taxon>Eukaryota</taxon>
        <taxon>Metazoa</taxon>
        <taxon>Ecdysozoa</taxon>
        <taxon>Arthropoda</taxon>
        <taxon>Crustacea</taxon>
        <taxon>Branchiopoda</taxon>
        <taxon>Diplostraca</taxon>
        <taxon>Cladocera</taxon>
        <taxon>Anomopoda</taxon>
        <taxon>Daphniidae</taxon>
        <taxon>Daphnia</taxon>
    </lineage>
</organism>
<accession>A0ABQ9ZEE9</accession>
<feature type="transmembrane region" description="Helical" evidence="1">
    <location>
        <begin position="105"/>
        <end position="125"/>
    </location>
</feature>